<dbReference type="CTD" id="6752453"/>
<evidence type="ECO:0000256" key="1">
    <source>
        <dbReference type="ARBA" id="ARBA00004370"/>
    </source>
</evidence>
<dbReference type="GO" id="GO:0016020">
    <property type="term" value="C:membrane"/>
    <property type="evidence" value="ECO:0007669"/>
    <property type="project" value="UniProtKB-SubCell"/>
</dbReference>
<dbReference type="OMA" id="NICHSST"/>
<evidence type="ECO:0000256" key="2">
    <source>
        <dbReference type="ARBA" id="ARBA00022692"/>
    </source>
</evidence>
<name>B3RQH5_TRIAD</name>
<dbReference type="InterPro" id="IPR001054">
    <property type="entry name" value="A/G_cyclase"/>
</dbReference>
<keyword evidence="5" id="KW-0472">Membrane</keyword>
<dbReference type="RefSeq" id="XP_002111240.1">
    <property type="nucleotide sequence ID" value="XM_002111204.1"/>
</dbReference>
<evidence type="ECO:0000256" key="5">
    <source>
        <dbReference type="ARBA" id="ARBA00023136"/>
    </source>
</evidence>
<accession>B3RQH5</accession>
<dbReference type="EMBL" id="DS985243">
    <property type="protein sequence ID" value="EDV27244.1"/>
    <property type="molecule type" value="Genomic_DNA"/>
</dbReference>
<sequence>EKSRTDDLLYQLLPPSVAEQLKLGRAVHAESFDDATIYFSDVVGFTNICHSSTAIQVVYMLNALYTLFDRKIDNHDVYKIETIGDAYMVVSGVPKRTGGRFHAKEIANMALDIRAEIENIKVPHMEGRQIKLRIGIHTGPCAAGVVGIKMPRYCLFGDTVTLASKMESNSQPSKIHISQNTYEALLEIGGFLTEYRCEIHVQGIGMIKTHWLL</sequence>
<dbReference type="GeneID" id="6752453"/>
<keyword evidence="10" id="KW-1185">Reference proteome</keyword>
<dbReference type="Proteomes" id="UP000009022">
    <property type="component" value="Unassembled WGS sequence"/>
</dbReference>
<dbReference type="PROSITE" id="PS50125">
    <property type="entry name" value="GUANYLATE_CYCLASE_2"/>
    <property type="match status" value="1"/>
</dbReference>
<dbReference type="SUPFAM" id="SSF55073">
    <property type="entry name" value="Nucleotide cyclase"/>
    <property type="match status" value="1"/>
</dbReference>
<dbReference type="InterPro" id="IPR050401">
    <property type="entry name" value="Cyclic_nucleotide_synthase"/>
</dbReference>
<proteinExistence type="inferred from homology"/>
<feature type="non-terminal residue" evidence="9">
    <location>
        <position position="1"/>
    </location>
</feature>
<comment type="subcellular location">
    <subcellularLocation>
        <location evidence="1">Membrane</location>
    </subcellularLocation>
</comment>
<reference evidence="9 10" key="1">
    <citation type="journal article" date="2008" name="Nature">
        <title>The Trichoplax genome and the nature of placozoans.</title>
        <authorList>
            <person name="Srivastava M."/>
            <person name="Begovic E."/>
            <person name="Chapman J."/>
            <person name="Putnam N.H."/>
            <person name="Hellsten U."/>
            <person name="Kawashima T."/>
            <person name="Kuo A."/>
            <person name="Mitros T."/>
            <person name="Salamov A."/>
            <person name="Carpenter M.L."/>
            <person name="Signorovitch A.Y."/>
            <person name="Moreno M.A."/>
            <person name="Kamm K."/>
            <person name="Grimwood J."/>
            <person name="Schmutz J."/>
            <person name="Shapiro H."/>
            <person name="Grigoriev I.V."/>
            <person name="Buss L.W."/>
            <person name="Schierwater B."/>
            <person name="Dellaporta S.L."/>
            <person name="Rokhsar D.S."/>
        </authorList>
    </citation>
    <scope>NUCLEOTIDE SEQUENCE [LARGE SCALE GENOMIC DNA]</scope>
    <source>
        <strain evidence="9 10">Grell-BS-1999</strain>
    </source>
</reference>
<dbReference type="CDD" id="cd07302">
    <property type="entry name" value="CHD"/>
    <property type="match status" value="1"/>
</dbReference>
<dbReference type="GO" id="GO:0000166">
    <property type="term" value="F:nucleotide binding"/>
    <property type="evidence" value="ECO:0007669"/>
    <property type="project" value="UniProtKB-KW"/>
</dbReference>
<dbReference type="Gene3D" id="6.10.250.780">
    <property type="match status" value="1"/>
</dbReference>
<dbReference type="HOGENOM" id="CLU_001072_6_1_1"/>
<keyword evidence="3" id="KW-0547">Nucleotide-binding</keyword>
<dbReference type="InterPro" id="IPR029787">
    <property type="entry name" value="Nucleotide_cyclase"/>
</dbReference>
<dbReference type="eggNOG" id="KOG1023">
    <property type="taxonomic scope" value="Eukaryota"/>
</dbReference>
<gene>
    <name evidence="9" type="ORF">TRIADDRAFT_13796</name>
</gene>
<protein>
    <recommendedName>
        <fullName evidence="8">Guanylate cyclase domain-containing protein</fullName>
    </recommendedName>
</protein>
<evidence type="ECO:0000313" key="9">
    <source>
        <dbReference type="EMBL" id="EDV27244.1"/>
    </source>
</evidence>
<evidence type="ECO:0000313" key="10">
    <source>
        <dbReference type="Proteomes" id="UP000009022"/>
    </source>
</evidence>
<keyword evidence="4" id="KW-1133">Transmembrane helix</keyword>
<keyword evidence="2" id="KW-0812">Transmembrane</keyword>
<evidence type="ECO:0000259" key="8">
    <source>
        <dbReference type="PROSITE" id="PS50125"/>
    </source>
</evidence>
<dbReference type="GO" id="GO:0009190">
    <property type="term" value="P:cyclic nucleotide biosynthetic process"/>
    <property type="evidence" value="ECO:0007669"/>
    <property type="project" value="InterPro"/>
</dbReference>
<comment type="similarity">
    <text evidence="7">Belongs to the adenylyl cyclase class-4/guanylyl cyclase family.</text>
</comment>
<feature type="non-terminal residue" evidence="9">
    <location>
        <position position="213"/>
    </location>
</feature>
<dbReference type="InterPro" id="IPR018297">
    <property type="entry name" value="A/G_cyclase_CS"/>
</dbReference>
<dbReference type="FunFam" id="3.30.70.1230:FF:000030">
    <property type="entry name" value="Si:ch211-215j19.12"/>
    <property type="match status" value="1"/>
</dbReference>
<dbReference type="InParanoid" id="B3RQH5"/>
<dbReference type="SMART" id="SM00044">
    <property type="entry name" value="CYCc"/>
    <property type="match status" value="1"/>
</dbReference>
<dbReference type="Gene3D" id="3.30.70.1230">
    <property type="entry name" value="Nucleotide cyclase"/>
    <property type="match status" value="1"/>
</dbReference>
<evidence type="ECO:0000256" key="3">
    <source>
        <dbReference type="ARBA" id="ARBA00022741"/>
    </source>
</evidence>
<evidence type="ECO:0000256" key="4">
    <source>
        <dbReference type="ARBA" id="ARBA00022989"/>
    </source>
</evidence>
<dbReference type="AlphaFoldDB" id="B3RQH5"/>
<feature type="domain" description="Guanylate cyclase" evidence="8">
    <location>
        <begin position="36"/>
        <end position="167"/>
    </location>
</feature>
<dbReference type="OrthoDB" id="1890790at2759"/>
<organism evidence="9 10">
    <name type="scientific">Trichoplax adhaerens</name>
    <name type="common">Trichoplax reptans</name>
    <dbReference type="NCBI Taxonomy" id="10228"/>
    <lineage>
        <taxon>Eukaryota</taxon>
        <taxon>Metazoa</taxon>
        <taxon>Placozoa</taxon>
        <taxon>Uniplacotomia</taxon>
        <taxon>Trichoplacea</taxon>
        <taxon>Trichoplacidae</taxon>
        <taxon>Trichoplax</taxon>
    </lineage>
</organism>
<evidence type="ECO:0000256" key="7">
    <source>
        <dbReference type="RuleBase" id="RU000405"/>
    </source>
</evidence>
<dbReference type="PANTHER" id="PTHR11920:SF501">
    <property type="entry name" value="GUANYLATE CYCLASE 32E"/>
    <property type="match status" value="1"/>
</dbReference>
<dbReference type="PROSITE" id="PS00452">
    <property type="entry name" value="GUANYLATE_CYCLASE_1"/>
    <property type="match status" value="1"/>
</dbReference>
<dbReference type="PhylomeDB" id="B3RQH5"/>
<dbReference type="Pfam" id="PF00211">
    <property type="entry name" value="Guanylate_cyc"/>
    <property type="match status" value="1"/>
</dbReference>
<evidence type="ECO:0000256" key="6">
    <source>
        <dbReference type="ARBA" id="ARBA00023239"/>
    </source>
</evidence>
<dbReference type="GO" id="GO:0016849">
    <property type="term" value="F:phosphorus-oxygen lyase activity"/>
    <property type="evidence" value="ECO:0007669"/>
    <property type="project" value="InterPro"/>
</dbReference>
<keyword evidence="6 7" id="KW-0456">Lyase</keyword>
<dbReference type="GO" id="GO:0035556">
    <property type="term" value="P:intracellular signal transduction"/>
    <property type="evidence" value="ECO:0007669"/>
    <property type="project" value="InterPro"/>
</dbReference>
<dbReference type="KEGG" id="tad:TRIADDRAFT_13796"/>
<dbReference type="PANTHER" id="PTHR11920">
    <property type="entry name" value="GUANYLYL CYCLASE"/>
    <property type="match status" value="1"/>
</dbReference>